<evidence type="ECO:0000256" key="4">
    <source>
        <dbReference type="ARBA" id="ARBA00022475"/>
    </source>
</evidence>
<dbReference type="GO" id="GO:0015095">
    <property type="term" value="F:magnesium ion transmembrane transporter activity"/>
    <property type="evidence" value="ECO:0007669"/>
    <property type="project" value="UniProtKB-UniRule"/>
</dbReference>
<reference evidence="9 10" key="1">
    <citation type="submission" date="2016-10" db="EMBL/GenBank/DDBJ databases">
        <authorList>
            <person name="de Groot N.N."/>
        </authorList>
    </citation>
    <scope>NUCLEOTIDE SEQUENCE [LARGE SCALE GENOMIC DNA]</scope>
    <source>
        <strain evidence="9 10">DSM 9990</strain>
    </source>
</reference>
<evidence type="ECO:0000256" key="8">
    <source>
        <dbReference type="RuleBase" id="RU362010"/>
    </source>
</evidence>
<evidence type="ECO:0000313" key="10">
    <source>
        <dbReference type="Proteomes" id="UP000199611"/>
    </source>
</evidence>
<sequence length="360" mass="41274">MKNVEGYSKKVRTPGEKTGLGPGALVFVGKPRPEAVRVDVIHYDEGRLVELYDVSAEECANLVAQKGVTWINVTGIHDVELIGKLGKCLGLHPLTTEDVVNTAQRPKVEEFPDYIFIVLKMIYLGQRTDETDTEHLSLILGSNFVVLFQEKEGDVFDGVRERIRSAKGRIRSMGADYLAYALIDSVVDHYFLFVEHFGDVIEDLDDRIIEDPKPEDLALLHKIKQNIIKIRKVVWPLREEIRVLEKGESPLIRSDTRVFLRDVSDHIMQIVEMIETFRDLISGLHDLYLSNVSNRMNEIMKVLTLIATVFMPITFIAGIYGMNFEYMPELKWRWGYFAVLAVMLLVVLAMIGFFRKKKWL</sequence>
<comment type="subcellular location">
    <subcellularLocation>
        <location evidence="1">Cell membrane</location>
        <topology evidence="1">Multi-pass membrane protein</topology>
    </subcellularLocation>
    <subcellularLocation>
        <location evidence="8">Membrane</location>
        <topology evidence="8">Multi-pass membrane protein</topology>
    </subcellularLocation>
</comment>
<evidence type="ECO:0000256" key="6">
    <source>
        <dbReference type="ARBA" id="ARBA00022989"/>
    </source>
</evidence>
<protein>
    <recommendedName>
        <fullName evidence="8">Magnesium transport protein CorA</fullName>
    </recommendedName>
</protein>
<accession>A0A1I4UIZ1</accession>
<dbReference type="InterPro" id="IPR045861">
    <property type="entry name" value="CorA_cytoplasmic_dom"/>
</dbReference>
<dbReference type="InterPro" id="IPR002523">
    <property type="entry name" value="MgTranspt_CorA/ZnTranspt_ZntB"/>
</dbReference>
<dbReference type="Gene3D" id="1.20.58.340">
    <property type="entry name" value="Magnesium transport protein CorA, transmembrane region"/>
    <property type="match status" value="2"/>
</dbReference>
<dbReference type="Proteomes" id="UP000199611">
    <property type="component" value="Unassembled WGS sequence"/>
</dbReference>
<keyword evidence="8" id="KW-0406">Ion transport</keyword>
<dbReference type="PANTHER" id="PTHR46494">
    <property type="entry name" value="CORA FAMILY METAL ION TRANSPORTER (EUROFUNG)"/>
    <property type="match status" value="1"/>
</dbReference>
<dbReference type="GO" id="GO:0005886">
    <property type="term" value="C:plasma membrane"/>
    <property type="evidence" value="ECO:0007669"/>
    <property type="project" value="UniProtKB-SubCell"/>
</dbReference>
<dbReference type="CDD" id="cd12828">
    <property type="entry name" value="TmCorA-like_1"/>
    <property type="match status" value="1"/>
</dbReference>
<dbReference type="SUPFAM" id="SSF144083">
    <property type="entry name" value="Magnesium transport protein CorA, transmembrane region"/>
    <property type="match status" value="1"/>
</dbReference>
<keyword evidence="4 8" id="KW-1003">Cell membrane</keyword>
<dbReference type="Pfam" id="PF01544">
    <property type="entry name" value="CorA"/>
    <property type="match status" value="1"/>
</dbReference>
<dbReference type="InterPro" id="IPR004488">
    <property type="entry name" value="Mg/Co-transport_prot_CorA"/>
</dbReference>
<dbReference type="GO" id="GO:0050897">
    <property type="term" value="F:cobalt ion binding"/>
    <property type="evidence" value="ECO:0007669"/>
    <property type="project" value="TreeGrafter"/>
</dbReference>
<comment type="similarity">
    <text evidence="2 8">Belongs to the CorA metal ion transporter (MIT) (TC 1.A.35) family.</text>
</comment>
<feature type="transmembrane region" description="Helical" evidence="8">
    <location>
        <begin position="302"/>
        <end position="322"/>
    </location>
</feature>
<organism evidence="9 10">
    <name type="scientific">Thermodesulforhabdus norvegica</name>
    <dbReference type="NCBI Taxonomy" id="39841"/>
    <lineage>
        <taxon>Bacteria</taxon>
        <taxon>Pseudomonadati</taxon>
        <taxon>Thermodesulfobacteriota</taxon>
        <taxon>Syntrophobacteria</taxon>
        <taxon>Syntrophobacterales</taxon>
        <taxon>Thermodesulforhabdaceae</taxon>
        <taxon>Thermodesulforhabdus</taxon>
    </lineage>
</organism>
<dbReference type="GO" id="GO:0015087">
    <property type="term" value="F:cobalt ion transmembrane transporter activity"/>
    <property type="evidence" value="ECO:0007669"/>
    <property type="project" value="UniProtKB-UniRule"/>
</dbReference>
<evidence type="ECO:0000256" key="2">
    <source>
        <dbReference type="ARBA" id="ARBA00009765"/>
    </source>
</evidence>
<dbReference type="AlphaFoldDB" id="A0A1I4UIZ1"/>
<dbReference type="SUPFAM" id="SSF143865">
    <property type="entry name" value="CorA soluble domain-like"/>
    <property type="match status" value="1"/>
</dbReference>
<keyword evidence="6 8" id="KW-1133">Transmembrane helix</keyword>
<evidence type="ECO:0000256" key="5">
    <source>
        <dbReference type="ARBA" id="ARBA00022692"/>
    </source>
</evidence>
<evidence type="ECO:0000256" key="3">
    <source>
        <dbReference type="ARBA" id="ARBA00022448"/>
    </source>
</evidence>
<dbReference type="RefSeq" id="WP_093395198.1">
    <property type="nucleotide sequence ID" value="NZ_FOUU01000006.1"/>
</dbReference>
<evidence type="ECO:0000256" key="7">
    <source>
        <dbReference type="ARBA" id="ARBA00023136"/>
    </source>
</evidence>
<evidence type="ECO:0000313" key="9">
    <source>
        <dbReference type="EMBL" id="SFM88928.1"/>
    </source>
</evidence>
<dbReference type="NCBIfam" id="TIGR00383">
    <property type="entry name" value="corA"/>
    <property type="match status" value="1"/>
</dbReference>
<feature type="transmembrane region" description="Helical" evidence="8">
    <location>
        <begin position="334"/>
        <end position="354"/>
    </location>
</feature>
<dbReference type="STRING" id="39841.SAMN05660836_01826"/>
<dbReference type="InterPro" id="IPR045863">
    <property type="entry name" value="CorA_TM1_TM2"/>
</dbReference>
<proteinExistence type="inferred from homology"/>
<dbReference type="Gene3D" id="3.30.460.20">
    <property type="entry name" value="CorA soluble domain-like"/>
    <property type="match status" value="1"/>
</dbReference>
<evidence type="ECO:0000256" key="1">
    <source>
        <dbReference type="ARBA" id="ARBA00004651"/>
    </source>
</evidence>
<keyword evidence="8" id="KW-0460">Magnesium</keyword>
<comment type="function">
    <text evidence="8">Mediates influx of magnesium ions.</text>
</comment>
<keyword evidence="10" id="KW-1185">Reference proteome</keyword>
<dbReference type="OrthoDB" id="9803416at2"/>
<name>A0A1I4UIZ1_9BACT</name>
<dbReference type="FunFam" id="1.20.58.340:FF:000012">
    <property type="entry name" value="Magnesium transport protein CorA"/>
    <property type="match status" value="1"/>
</dbReference>
<gene>
    <name evidence="8" type="primary">corA</name>
    <name evidence="9" type="ORF">SAMN05660836_01826</name>
</gene>
<dbReference type="EMBL" id="FOUU01000006">
    <property type="protein sequence ID" value="SFM88928.1"/>
    <property type="molecule type" value="Genomic_DNA"/>
</dbReference>
<dbReference type="GO" id="GO:0000287">
    <property type="term" value="F:magnesium ion binding"/>
    <property type="evidence" value="ECO:0007669"/>
    <property type="project" value="TreeGrafter"/>
</dbReference>
<keyword evidence="3 8" id="KW-0813">Transport</keyword>
<keyword evidence="5 8" id="KW-0812">Transmembrane</keyword>
<dbReference type="PANTHER" id="PTHR46494:SF1">
    <property type="entry name" value="CORA FAMILY METAL ION TRANSPORTER (EUROFUNG)"/>
    <property type="match status" value="1"/>
</dbReference>
<keyword evidence="7 8" id="KW-0472">Membrane</keyword>